<dbReference type="InterPro" id="IPR014756">
    <property type="entry name" value="Ig_E-set"/>
</dbReference>
<dbReference type="InterPro" id="IPR011022">
    <property type="entry name" value="Arrestin_C-like"/>
</dbReference>
<feature type="compositionally biased region" description="Polar residues" evidence="1">
    <location>
        <begin position="1003"/>
        <end position="1017"/>
    </location>
</feature>
<organism evidence="3 4">
    <name type="scientific">Rhodotorula paludigena</name>
    <dbReference type="NCBI Taxonomy" id="86838"/>
    <lineage>
        <taxon>Eukaryota</taxon>
        <taxon>Fungi</taxon>
        <taxon>Dikarya</taxon>
        <taxon>Basidiomycota</taxon>
        <taxon>Pucciniomycotina</taxon>
        <taxon>Microbotryomycetes</taxon>
        <taxon>Sporidiobolales</taxon>
        <taxon>Sporidiobolaceae</taxon>
        <taxon>Rhodotorula</taxon>
    </lineage>
</organism>
<feature type="compositionally biased region" description="Low complexity" evidence="1">
    <location>
        <begin position="250"/>
        <end position="261"/>
    </location>
</feature>
<comment type="caution">
    <text evidence="3">The sequence shown here is derived from an EMBL/GenBank/DDBJ whole genome shotgun (WGS) entry which is preliminary data.</text>
</comment>
<proteinExistence type="predicted"/>
<reference evidence="3 4" key="1">
    <citation type="submission" date="2021-12" db="EMBL/GenBank/DDBJ databases">
        <title>High titer production of polyol ester of fatty acids by Rhodotorula paludigena BS15 towards product separation-free biomass refinery.</title>
        <authorList>
            <person name="Mano J."/>
            <person name="Ono H."/>
            <person name="Tanaka T."/>
            <person name="Naito K."/>
            <person name="Sushida H."/>
            <person name="Ike M."/>
            <person name="Tokuyasu K."/>
            <person name="Kitaoka M."/>
        </authorList>
    </citation>
    <scope>NUCLEOTIDE SEQUENCE [LARGE SCALE GENOMIC DNA]</scope>
    <source>
        <strain evidence="3 4">BS15</strain>
    </source>
</reference>
<feature type="compositionally biased region" description="Polar residues" evidence="1">
    <location>
        <begin position="112"/>
        <end position="121"/>
    </location>
</feature>
<dbReference type="Gene3D" id="2.60.40.640">
    <property type="match status" value="1"/>
</dbReference>
<dbReference type="EMBL" id="BQKY01000003">
    <property type="protein sequence ID" value="GJN88450.1"/>
    <property type="molecule type" value="Genomic_DNA"/>
</dbReference>
<feature type="compositionally biased region" description="Basic and acidic residues" evidence="1">
    <location>
        <begin position="271"/>
        <end position="281"/>
    </location>
</feature>
<keyword evidence="4" id="KW-1185">Reference proteome</keyword>
<sequence>MDGGGAAPGMSGLGITFDTWVPPSAPPQQATYAHHGALHAPHLHHRTLHHSVSYDDGLRHRQYSQPMSRQPSEFSDGSSKQVRIAAGGPEVLSGKGGYLPYDHHHLSPLSEFEQSPASATGSSQPFSPASLSSLPSSVDVGTHPTFRPEAIPSEWYPIRNDPLHSAQAHPSSSRASRLPPFLQERQRSGGLVRPKSMMELGQISTASAATTAPYDEHIEHATFDVSPLPHEIPEEYGQGSPDSMPSSAGALQRQQFEQQAEARARHQQRLRASEGRPRRLAEPATAQPLARMRSRSLSAREMKELAERESARASEADTAAEEELDAHDDYDEGDASEAEDEVGTVISVAPPAPGPGAATLQRQSTLLTAGASTATSIPSPVVLEQAKGGQQPRVELDLMLETPLVVEGGMLKGRLEARVRKPKEREGEVWLGAPKIRVIGFEELSSGEGRYIFYHASAPANESKGPLSFYDSDADEEGYHRAKAGPHSVAVRMRLPIGKGAKGPWKGKQGVVRYLAIASVKLKAKDGGNRSIAHFYRHLDVFPYLNPAFVLAPAVKPLLSEAAKSLFMGGNGKVTLSASLHRETWVAGQRCYVEIKALTLALIRTTSVYRSSARPPAHAARDPYGFGVQGVPAPDADTTQTQTTRKKVAETTLELGKKGTKGVTAKGSWIGVEAGESADFSPSFLVPADALSISRGRHLEVSYSVKISVGGSLSADISTDIPIHIVNFVSLDPPPGHIGPSPVPAQTRRPVARSWSSNQLRDAVRPSHGPTRMTSIDSLRLDDLNLGPPSRSTRPPLSRIASLESIRTADLPRGDFATSANVTIHNGDATIGHGASDGRNQVLVDRARDRQLQHQMSLQCISSAIASATARRGGVDHQSSITTLRTELSHEGLSQDLLISEETAPARHAEMYAGQGQRFYALPELDLQAGNFDVDGMGIQLDDLDEVPDDPAFLDRQIDLARAAPGRPDGATLPSIDSDDELDSIMRSHFSSDEDDMPHRQTTRASPAPRSNPSHTVRASPVMPLRVASPTKVSATAHERPAVDRSPVRRSSDAFAFATPTSPLKAHVELPQIDEAGGNLGPTRFARPLPTPPPVRPTASSPTKPSSSSVDGTSVPGTLKKTPSGASLRRNPVIIRKAASTRSIRSTASSVDQAGPGAPHADALARTLSSARSPSIASPRVSPILASGTTVKSRPPTSPATAVPSSPARKVIKAPSPALRATRSMAELRSTAPPVSPRKSAVLPSVKNKVAALETRQATLTRLATTTRESGTGRAHVSNVPLARADSVMSSASSVAPSEFNLNRANSMASFKAPLLKRGAGIMDEVPPVPPLPHA</sequence>
<feature type="region of interest" description="Disordered" evidence="1">
    <location>
        <begin position="110"/>
        <end position="145"/>
    </location>
</feature>
<feature type="region of interest" description="Disordered" evidence="1">
    <location>
        <begin position="224"/>
        <end position="341"/>
    </location>
</feature>
<evidence type="ECO:0000259" key="2">
    <source>
        <dbReference type="SMART" id="SM01017"/>
    </source>
</evidence>
<feature type="compositionally biased region" description="Low complexity" evidence="1">
    <location>
        <begin position="1134"/>
        <end position="1150"/>
    </location>
</feature>
<dbReference type="SUPFAM" id="SSF81296">
    <property type="entry name" value="E set domains"/>
    <property type="match status" value="1"/>
</dbReference>
<feature type="compositionally biased region" description="Low complexity" evidence="1">
    <location>
        <begin position="1097"/>
        <end position="1109"/>
    </location>
</feature>
<accession>A0AAV5GFC8</accession>
<feature type="compositionally biased region" description="Acidic residues" evidence="1">
    <location>
        <begin position="318"/>
        <end position="341"/>
    </location>
</feature>
<feature type="compositionally biased region" description="Low complexity" evidence="1">
    <location>
        <begin position="1193"/>
        <end position="1209"/>
    </location>
</feature>
<dbReference type="SMART" id="SM01017">
    <property type="entry name" value="Arrestin_C"/>
    <property type="match status" value="1"/>
</dbReference>
<feature type="region of interest" description="Disordered" evidence="1">
    <location>
        <begin position="161"/>
        <end position="181"/>
    </location>
</feature>
<feature type="compositionally biased region" description="Low complexity" evidence="1">
    <location>
        <begin position="1169"/>
        <end position="1184"/>
    </location>
</feature>
<dbReference type="Proteomes" id="UP001342314">
    <property type="component" value="Unassembled WGS sequence"/>
</dbReference>
<evidence type="ECO:0000256" key="1">
    <source>
        <dbReference type="SAM" id="MobiDB-lite"/>
    </source>
</evidence>
<feature type="region of interest" description="Disordered" evidence="1">
    <location>
        <begin position="737"/>
        <end position="796"/>
    </location>
</feature>
<evidence type="ECO:0000313" key="3">
    <source>
        <dbReference type="EMBL" id="GJN88450.1"/>
    </source>
</evidence>
<feature type="region of interest" description="Disordered" evidence="1">
    <location>
        <begin position="1074"/>
        <end position="1219"/>
    </location>
</feature>
<protein>
    <recommendedName>
        <fullName evidence="2">Arrestin C-terminal-like domain-containing protein</fullName>
    </recommendedName>
</protein>
<feature type="domain" description="Arrestin C-terminal-like" evidence="2">
    <location>
        <begin position="570"/>
        <end position="728"/>
    </location>
</feature>
<feature type="compositionally biased region" description="Basic and acidic residues" evidence="1">
    <location>
        <begin position="1037"/>
        <end position="1049"/>
    </location>
</feature>
<feature type="region of interest" description="Disordered" evidence="1">
    <location>
        <begin position="989"/>
        <end position="1049"/>
    </location>
</feature>
<gene>
    <name evidence="3" type="ORF">Rhopal_001416-T1</name>
</gene>
<evidence type="ECO:0000313" key="4">
    <source>
        <dbReference type="Proteomes" id="UP001342314"/>
    </source>
</evidence>
<name>A0AAV5GFC8_9BASI</name>
<feature type="compositionally biased region" description="Basic and acidic residues" evidence="1">
    <location>
        <begin position="298"/>
        <end position="315"/>
    </location>
</feature>
<dbReference type="InterPro" id="IPR014752">
    <property type="entry name" value="Arrestin-like_C"/>
</dbReference>
<feature type="compositionally biased region" description="Low complexity" evidence="1">
    <location>
        <begin position="122"/>
        <end position="137"/>
    </location>
</feature>